<evidence type="ECO:0000256" key="2">
    <source>
        <dbReference type="SAM" id="MobiDB-lite"/>
    </source>
</evidence>
<gene>
    <name evidence="3" type="ORF">Plil01_000386700</name>
</gene>
<name>A0A9W6TEH5_9STRA</name>
<accession>A0A9W6TEH5</accession>
<dbReference type="Proteomes" id="UP001165083">
    <property type="component" value="Unassembled WGS sequence"/>
</dbReference>
<organism evidence="3 4">
    <name type="scientific">Phytophthora lilii</name>
    <dbReference type="NCBI Taxonomy" id="2077276"/>
    <lineage>
        <taxon>Eukaryota</taxon>
        <taxon>Sar</taxon>
        <taxon>Stramenopiles</taxon>
        <taxon>Oomycota</taxon>
        <taxon>Peronosporomycetes</taxon>
        <taxon>Peronosporales</taxon>
        <taxon>Peronosporaceae</taxon>
        <taxon>Phytophthora</taxon>
    </lineage>
</organism>
<proteinExistence type="predicted"/>
<comment type="caution">
    <text evidence="3">The sequence shown here is derived from an EMBL/GenBank/DDBJ whole genome shotgun (WGS) entry which is preliminary data.</text>
</comment>
<dbReference type="OrthoDB" id="164238at2759"/>
<dbReference type="CDD" id="cd14686">
    <property type="entry name" value="bZIP"/>
    <property type="match status" value="1"/>
</dbReference>
<feature type="region of interest" description="Disordered" evidence="2">
    <location>
        <begin position="41"/>
        <end position="77"/>
    </location>
</feature>
<feature type="compositionally biased region" description="Low complexity" evidence="2">
    <location>
        <begin position="41"/>
        <end position="65"/>
    </location>
</feature>
<evidence type="ECO:0000256" key="1">
    <source>
        <dbReference type="SAM" id="Coils"/>
    </source>
</evidence>
<keyword evidence="1" id="KW-0175">Coiled coil</keyword>
<evidence type="ECO:0000313" key="4">
    <source>
        <dbReference type="Proteomes" id="UP001165083"/>
    </source>
</evidence>
<protein>
    <submittedName>
        <fullName evidence="3">Unnamed protein product</fullName>
    </submittedName>
</protein>
<reference evidence="3" key="1">
    <citation type="submission" date="2023-04" db="EMBL/GenBank/DDBJ databases">
        <title>Phytophthora lilii NBRC 32176.</title>
        <authorList>
            <person name="Ichikawa N."/>
            <person name="Sato H."/>
            <person name="Tonouchi N."/>
        </authorList>
    </citation>
    <scope>NUCLEOTIDE SEQUENCE</scope>
    <source>
        <strain evidence="3">NBRC 32176</strain>
    </source>
</reference>
<feature type="coiled-coil region" evidence="1">
    <location>
        <begin position="92"/>
        <end position="142"/>
    </location>
</feature>
<evidence type="ECO:0000313" key="3">
    <source>
        <dbReference type="EMBL" id="GMF13390.1"/>
    </source>
</evidence>
<dbReference type="AlphaFoldDB" id="A0A9W6TEH5"/>
<keyword evidence="4" id="KW-1185">Reference proteome</keyword>
<dbReference type="EMBL" id="BSXW01000154">
    <property type="protein sequence ID" value="GMF13390.1"/>
    <property type="molecule type" value="Genomic_DNA"/>
</dbReference>
<sequence length="408" mass="46214">MASPFAQTQTQAPLVFAPPELLLPEAWSDTDQQIFESLLLPSPSSSSLSSDGAAAVKPADAAPPAKKTRGSRRRVTVEEKRMKHREVQRRFMQRKKEMLAGVKKSIVALEQQVAMLKLSSERAALETENRSLQQQADAQAATDAVPTLAALEGIFQKEARAVEQQFRAFSLQQWQELVCQTLRCVDNILTQEAMEASGLNVMGWSDRRHVENTSVEFTLHKAFPHICAENLWNVTWQRLTTDSYASFFSPSLFIRVSKRCPGQVFGDKSDDMLLLFCCLQKHLLQKVCDDAIIIYRVICYPQTGRISRAIEVISRVRREHDFVYFVRTLDLPDVKERVCATDIWTQSLTVLRFMPTDPENPDVGCVVQYGGNYVNIPKGGVKYWLMEILFLVLRFESSLISPMFSLSN</sequence>